<organism evidence="4 5">
    <name type="scientific">Actinacidiphila oryziradicis</name>
    <dbReference type="NCBI Taxonomy" id="2571141"/>
    <lineage>
        <taxon>Bacteria</taxon>
        <taxon>Bacillati</taxon>
        <taxon>Actinomycetota</taxon>
        <taxon>Actinomycetes</taxon>
        <taxon>Kitasatosporales</taxon>
        <taxon>Streptomycetaceae</taxon>
        <taxon>Actinacidiphila</taxon>
    </lineage>
</organism>
<keyword evidence="1" id="KW-0723">Serine/threonine-protein kinase</keyword>
<dbReference type="EMBL" id="SUMC01000002">
    <property type="protein sequence ID" value="TKA13159.1"/>
    <property type="molecule type" value="Genomic_DNA"/>
</dbReference>
<dbReference type="Gene3D" id="3.30.565.10">
    <property type="entry name" value="Histidine kinase-like ATPase, C-terminal domain"/>
    <property type="match status" value="1"/>
</dbReference>
<dbReference type="Proteomes" id="UP000305778">
    <property type="component" value="Unassembled WGS sequence"/>
</dbReference>
<keyword evidence="1" id="KW-0418">Kinase</keyword>
<dbReference type="Pfam" id="PF13581">
    <property type="entry name" value="HATPase_c_2"/>
    <property type="match status" value="1"/>
</dbReference>
<comment type="caution">
    <text evidence="4">The sequence shown here is derived from an EMBL/GenBank/DDBJ whole genome shotgun (WGS) entry which is preliminary data.</text>
</comment>
<evidence type="ECO:0000313" key="5">
    <source>
        <dbReference type="Proteomes" id="UP000305778"/>
    </source>
</evidence>
<dbReference type="InterPro" id="IPR050267">
    <property type="entry name" value="Anti-sigma-factor_SerPK"/>
</dbReference>
<keyword evidence="4" id="KW-0067">ATP-binding</keyword>
<feature type="compositionally biased region" description="Basic and acidic residues" evidence="2">
    <location>
        <begin position="1"/>
        <end position="19"/>
    </location>
</feature>
<sequence>MTEDHTSGRFTPESDKRAFGDTPESVGAARTFVSDALGRWGIAERQDDIRLCVSEMVTNALAHGASASCGFILRVIASAQQLRVEVEDLGGGQPVRRTPGWEDTSGRGLLLVDELADDWGVDEQAVGKTVWSVFMLAETAARRTAAVTC</sequence>
<dbReference type="InterPro" id="IPR036890">
    <property type="entry name" value="HATPase_C_sf"/>
</dbReference>
<reference evidence="4 5" key="1">
    <citation type="submission" date="2019-04" db="EMBL/GenBank/DDBJ databases">
        <title>Streptomyces oryziradicis sp. nov., a novel actinomycete isolated from rhizosphere soil of rice (Oryza sativa L.).</title>
        <authorList>
            <person name="Li C."/>
        </authorList>
    </citation>
    <scope>NUCLEOTIDE SEQUENCE [LARGE SCALE GENOMIC DNA]</scope>
    <source>
        <strain evidence="4 5">NEAU-C40</strain>
    </source>
</reference>
<dbReference type="OrthoDB" id="3479721at2"/>
<evidence type="ECO:0000313" key="4">
    <source>
        <dbReference type="EMBL" id="TKA13159.1"/>
    </source>
</evidence>
<dbReference type="PANTHER" id="PTHR35526:SF3">
    <property type="entry name" value="ANTI-SIGMA-F FACTOR RSBW"/>
    <property type="match status" value="1"/>
</dbReference>
<accession>A0A4V5N3A3</accession>
<keyword evidence="4" id="KW-0547">Nucleotide-binding</keyword>
<keyword evidence="1" id="KW-0808">Transferase</keyword>
<dbReference type="AlphaFoldDB" id="A0A4V5N3A3"/>
<keyword evidence="5" id="KW-1185">Reference proteome</keyword>
<gene>
    <name evidence="4" type="ORF">FCI23_03675</name>
</gene>
<protein>
    <submittedName>
        <fullName evidence="4">ATP-binding protein</fullName>
    </submittedName>
</protein>
<name>A0A4V5N3A3_9ACTN</name>
<feature type="domain" description="Histidine kinase/HSP90-like ATPase" evidence="3">
    <location>
        <begin position="21"/>
        <end position="131"/>
    </location>
</feature>
<evidence type="ECO:0000259" key="3">
    <source>
        <dbReference type="Pfam" id="PF13581"/>
    </source>
</evidence>
<evidence type="ECO:0000256" key="1">
    <source>
        <dbReference type="ARBA" id="ARBA00022527"/>
    </source>
</evidence>
<dbReference type="GO" id="GO:0004674">
    <property type="term" value="F:protein serine/threonine kinase activity"/>
    <property type="evidence" value="ECO:0007669"/>
    <property type="project" value="UniProtKB-KW"/>
</dbReference>
<evidence type="ECO:0000256" key="2">
    <source>
        <dbReference type="SAM" id="MobiDB-lite"/>
    </source>
</evidence>
<proteinExistence type="predicted"/>
<dbReference type="SUPFAM" id="SSF55874">
    <property type="entry name" value="ATPase domain of HSP90 chaperone/DNA topoisomerase II/histidine kinase"/>
    <property type="match status" value="1"/>
</dbReference>
<feature type="region of interest" description="Disordered" evidence="2">
    <location>
        <begin position="1"/>
        <end position="24"/>
    </location>
</feature>
<dbReference type="CDD" id="cd16936">
    <property type="entry name" value="HATPase_RsbW-like"/>
    <property type="match status" value="1"/>
</dbReference>
<dbReference type="InterPro" id="IPR003594">
    <property type="entry name" value="HATPase_dom"/>
</dbReference>
<dbReference type="PANTHER" id="PTHR35526">
    <property type="entry name" value="ANTI-SIGMA-F FACTOR RSBW-RELATED"/>
    <property type="match status" value="1"/>
</dbReference>
<dbReference type="GO" id="GO:0005524">
    <property type="term" value="F:ATP binding"/>
    <property type="evidence" value="ECO:0007669"/>
    <property type="project" value="UniProtKB-KW"/>
</dbReference>